<dbReference type="InterPro" id="IPR051448">
    <property type="entry name" value="CdaR-like_regulators"/>
</dbReference>
<dbReference type="AlphaFoldDB" id="A0A7C8BPY7"/>
<dbReference type="EMBL" id="WBKA01000001">
    <property type="protein sequence ID" value="KAB1633704.1"/>
    <property type="molecule type" value="Genomic_DNA"/>
</dbReference>
<gene>
    <name evidence="3" type="ORF">F8O02_01900</name>
</gene>
<name>A0A7C8BPY7_9MICO</name>
<sequence length="441" mass="48492">MTNVHGYMPLDQHGVLCTCTPEDIFHLDIPRMFQAGEHAVTVRSPIATPDAASDARWRTLVAQMREHVEYLVAAFLDELHALDLYAGTPVDGPELTRTAFTSYKAILDVILAESASRDAAFTRLKTVAADLGRARAEAGVSAGQLVQAIQIDFRIIWRRLLQLADPGDLDVIALHTEALWNAVDGYAHAAQNAYHQHRAALARRDSEQRAMLVGRFLSSDPPDRLLVQAVATALGIQADRPCEVAAGRNIPEIDRALTRVRAYTNRAAFQILPEQTWVLFWPADLPASPDHPRSALERLPCGLVDTADLGDVPAAARAATRIAGVLDPTEAGPHRPRAVWARLAAHLLHEKLPQDFDALATRIGGLGAHERQTMLETVEAWLDHGSVSATATALYCHRNTVLNRLHRFRELSGLDVTRPRDAAYALVLLESTPLRQRVPHL</sequence>
<feature type="domain" description="PucR C-terminal helix-turn-helix" evidence="1">
    <location>
        <begin position="375"/>
        <end position="424"/>
    </location>
</feature>
<organism evidence="3 4">
    <name type="scientific">Pseudoclavibacter caeni</name>
    <dbReference type="NCBI Taxonomy" id="908846"/>
    <lineage>
        <taxon>Bacteria</taxon>
        <taxon>Bacillati</taxon>
        <taxon>Actinomycetota</taxon>
        <taxon>Actinomycetes</taxon>
        <taxon>Micrococcales</taxon>
        <taxon>Microbacteriaceae</taxon>
        <taxon>Pseudoclavibacter</taxon>
    </lineage>
</organism>
<dbReference type="OrthoDB" id="3190266at2"/>
<dbReference type="InterPro" id="IPR042070">
    <property type="entry name" value="PucR_C-HTH_sf"/>
</dbReference>
<evidence type="ECO:0000313" key="3">
    <source>
        <dbReference type="EMBL" id="KAB1633704.1"/>
    </source>
</evidence>
<protein>
    <submittedName>
        <fullName evidence="3">Uncharacterized protein</fullName>
    </submittedName>
</protein>
<dbReference type="Proteomes" id="UP000481339">
    <property type="component" value="Unassembled WGS sequence"/>
</dbReference>
<dbReference type="Pfam" id="PF13556">
    <property type="entry name" value="HTH_30"/>
    <property type="match status" value="1"/>
</dbReference>
<dbReference type="Gene3D" id="1.10.10.2840">
    <property type="entry name" value="PucR C-terminal helix-turn-helix domain"/>
    <property type="match status" value="1"/>
</dbReference>
<keyword evidence="4" id="KW-1185">Reference proteome</keyword>
<accession>A0A7C8BPY7</accession>
<dbReference type="InterPro" id="IPR025751">
    <property type="entry name" value="RsbRD_N_dom"/>
</dbReference>
<evidence type="ECO:0000259" key="2">
    <source>
        <dbReference type="Pfam" id="PF14361"/>
    </source>
</evidence>
<proteinExistence type="predicted"/>
<reference evidence="3 4" key="1">
    <citation type="submission" date="2019-09" db="EMBL/GenBank/DDBJ databases">
        <title>Phylogeny of genus Pseudoclavibacter and closely related genus.</title>
        <authorList>
            <person name="Li Y."/>
        </authorList>
    </citation>
    <scope>NUCLEOTIDE SEQUENCE [LARGE SCALE GENOMIC DNA]</scope>
    <source>
        <strain evidence="3 4">JCM 16921</strain>
    </source>
</reference>
<evidence type="ECO:0000313" key="4">
    <source>
        <dbReference type="Proteomes" id="UP000481339"/>
    </source>
</evidence>
<feature type="domain" description="RsbT co-antagonist protein RsbRD N-terminal" evidence="2">
    <location>
        <begin position="71"/>
        <end position="209"/>
    </location>
</feature>
<dbReference type="InterPro" id="IPR025736">
    <property type="entry name" value="PucR_C-HTH_dom"/>
</dbReference>
<comment type="caution">
    <text evidence="3">The sequence shown here is derived from an EMBL/GenBank/DDBJ whole genome shotgun (WGS) entry which is preliminary data.</text>
</comment>
<dbReference type="PANTHER" id="PTHR33744">
    <property type="entry name" value="CARBOHYDRATE DIACID REGULATOR"/>
    <property type="match status" value="1"/>
</dbReference>
<dbReference type="Pfam" id="PF14361">
    <property type="entry name" value="RsbRD_N"/>
    <property type="match status" value="1"/>
</dbReference>
<evidence type="ECO:0000259" key="1">
    <source>
        <dbReference type="Pfam" id="PF13556"/>
    </source>
</evidence>